<dbReference type="Pfam" id="PF04014">
    <property type="entry name" value="MazE_antitoxin"/>
    <property type="match status" value="1"/>
</dbReference>
<comment type="caution">
    <text evidence="3">The sequence shown here is derived from an EMBL/GenBank/DDBJ whole genome shotgun (WGS) entry which is preliminary data.</text>
</comment>
<keyword evidence="4" id="KW-1185">Reference proteome</keyword>
<organism evidence="3 4">
    <name type="scientific">Paenibacillus popilliae ATCC 14706</name>
    <dbReference type="NCBI Taxonomy" id="1212764"/>
    <lineage>
        <taxon>Bacteria</taxon>
        <taxon>Bacillati</taxon>
        <taxon>Bacillota</taxon>
        <taxon>Bacilli</taxon>
        <taxon>Bacillales</taxon>
        <taxon>Paenibacillaceae</taxon>
        <taxon>Paenibacillus</taxon>
    </lineage>
</organism>
<dbReference type="InterPro" id="IPR007159">
    <property type="entry name" value="SpoVT-AbrB_dom"/>
</dbReference>
<feature type="domain" description="SpoVT-AbrB" evidence="2">
    <location>
        <begin position="3"/>
        <end position="49"/>
    </location>
</feature>
<dbReference type="EMBL" id="BALG01000026">
    <property type="protein sequence ID" value="GAC41285.1"/>
    <property type="molecule type" value="Genomic_DNA"/>
</dbReference>
<dbReference type="OrthoDB" id="9811597at2"/>
<dbReference type="Proteomes" id="UP000029453">
    <property type="component" value="Unassembled WGS sequence"/>
</dbReference>
<gene>
    <name evidence="3" type="ORF">PPOP_0635</name>
</gene>
<sequence length="96" mass="10361">MKEFNKKVSKSGSVTLPAALRREYGLAGGERFKIIVNSEDGMILLQRTEGSCLFCQSGKELIVYYGRFVCATCTENMDAQASEARMAGALQGGAAE</sequence>
<keyword evidence="1" id="KW-0238">DNA-binding</keyword>
<dbReference type="SMART" id="SM00966">
    <property type="entry name" value="SpoVT_AbrB"/>
    <property type="match status" value="1"/>
</dbReference>
<dbReference type="InterPro" id="IPR037914">
    <property type="entry name" value="SpoVT-AbrB_sf"/>
</dbReference>
<name>M9LFW2_PAEPP</name>
<dbReference type="AlphaFoldDB" id="M9LFW2"/>
<reference evidence="3 4" key="1">
    <citation type="submission" date="2012-10" db="EMBL/GenBank/DDBJ databases">
        <title>Draft Genome Sequence of Paenibacillus popilliae ATCC 14706T.</title>
        <authorList>
            <person name="Iiyama K."/>
            <person name="Mori K."/>
            <person name="Mon H."/>
            <person name="Chieda Y."/>
            <person name="Lee J.M."/>
            <person name="Kusakabe T."/>
            <person name="Tashiro K."/>
            <person name="Asano S."/>
            <person name="Yasunaga-Aoki C."/>
            <person name="Shimizu S."/>
        </authorList>
    </citation>
    <scope>NUCLEOTIDE SEQUENCE [LARGE SCALE GENOMIC DNA]</scope>
    <source>
        <strain evidence="3 4">ATCC 14706</strain>
    </source>
</reference>
<dbReference type="SUPFAM" id="SSF89447">
    <property type="entry name" value="AbrB/MazE/MraZ-like"/>
    <property type="match status" value="1"/>
</dbReference>
<dbReference type="Gene3D" id="2.10.260.10">
    <property type="match status" value="1"/>
</dbReference>
<dbReference type="RefSeq" id="WP_006284584.1">
    <property type="nucleotide sequence ID" value="NZ_BALG01000026.1"/>
</dbReference>
<evidence type="ECO:0000256" key="1">
    <source>
        <dbReference type="PROSITE-ProRule" id="PRU01076"/>
    </source>
</evidence>
<evidence type="ECO:0000259" key="2">
    <source>
        <dbReference type="PROSITE" id="PS51740"/>
    </source>
</evidence>
<accession>M9LFW2</accession>
<evidence type="ECO:0000313" key="4">
    <source>
        <dbReference type="Proteomes" id="UP000029453"/>
    </source>
</evidence>
<evidence type="ECO:0000313" key="3">
    <source>
        <dbReference type="EMBL" id="GAC41285.1"/>
    </source>
</evidence>
<dbReference type="PROSITE" id="PS51740">
    <property type="entry name" value="SPOVT_ABRB"/>
    <property type="match status" value="1"/>
</dbReference>
<proteinExistence type="predicted"/>
<protein>
    <submittedName>
        <fullName evidence="3">Regulators of stationary/sporulation gene expression</fullName>
    </submittedName>
</protein>
<dbReference type="GO" id="GO:0003677">
    <property type="term" value="F:DNA binding"/>
    <property type="evidence" value="ECO:0007669"/>
    <property type="project" value="UniProtKB-UniRule"/>
</dbReference>